<dbReference type="EMBL" id="KV149089">
    <property type="protein sequence ID" value="KZT76148.1"/>
    <property type="molecule type" value="Genomic_DNA"/>
</dbReference>
<accession>A0A2Z6ZZ09</accession>
<name>A0A2Z6ZZ09_9LAMI</name>
<dbReference type="Proteomes" id="UP000250235">
    <property type="component" value="Unassembled WGS sequence"/>
</dbReference>
<sequence>MCAGRAWWPAMASSHAHFVARWPRLAADAGRRFSQTVAQSAAAMEGARWPMMLRKLLRTLADLMLPLARCWSTPGRMLAGRWRLLDAQHAHGRASRLARRRALSPRVFRGGGRRSDEAPAMS</sequence>
<reference evidence="1 2" key="1">
    <citation type="journal article" date="2015" name="Proc. Natl. Acad. Sci. U.S.A.">
        <title>The resurrection genome of Boea hygrometrica: A blueprint for survival of dehydration.</title>
        <authorList>
            <person name="Xiao L."/>
            <person name="Yang G."/>
            <person name="Zhang L."/>
            <person name="Yang X."/>
            <person name="Zhao S."/>
            <person name="Ji Z."/>
            <person name="Zhou Q."/>
            <person name="Hu M."/>
            <person name="Wang Y."/>
            <person name="Chen M."/>
            <person name="Xu Y."/>
            <person name="Jin H."/>
            <person name="Xiao X."/>
            <person name="Hu G."/>
            <person name="Bao F."/>
            <person name="Hu Y."/>
            <person name="Wan P."/>
            <person name="Li L."/>
            <person name="Deng X."/>
            <person name="Kuang T."/>
            <person name="Xiang C."/>
            <person name="Zhu J.K."/>
            <person name="Oliver M.J."/>
            <person name="He Y."/>
        </authorList>
    </citation>
    <scope>NUCLEOTIDE SEQUENCE [LARGE SCALE GENOMIC DNA]</scope>
    <source>
        <strain evidence="2">cv. XS01</strain>
    </source>
</reference>
<gene>
    <name evidence="1" type="ORF">F511_46827</name>
</gene>
<proteinExistence type="predicted"/>
<evidence type="ECO:0000313" key="2">
    <source>
        <dbReference type="Proteomes" id="UP000250235"/>
    </source>
</evidence>
<protein>
    <submittedName>
        <fullName evidence="1">Uncharacterized protein</fullName>
    </submittedName>
</protein>
<organism evidence="1 2">
    <name type="scientific">Dorcoceras hygrometricum</name>
    <dbReference type="NCBI Taxonomy" id="472368"/>
    <lineage>
        <taxon>Eukaryota</taxon>
        <taxon>Viridiplantae</taxon>
        <taxon>Streptophyta</taxon>
        <taxon>Embryophyta</taxon>
        <taxon>Tracheophyta</taxon>
        <taxon>Spermatophyta</taxon>
        <taxon>Magnoliopsida</taxon>
        <taxon>eudicotyledons</taxon>
        <taxon>Gunneridae</taxon>
        <taxon>Pentapetalae</taxon>
        <taxon>asterids</taxon>
        <taxon>lamiids</taxon>
        <taxon>Lamiales</taxon>
        <taxon>Gesneriaceae</taxon>
        <taxon>Didymocarpoideae</taxon>
        <taxon>Trichosporeae</taxon>
        <taxon>Loxocarpinae</taxon>
        <taxon>Dorcoceras</taxon>
    </lineage>
</organism>
<keyword evidence="2" id="KW-1185">Reference proteome</keyword>
<evidence type="ECO:0000313" key="1">
    <source>
        <dbReference type="EMBL" id="KZT76148.1"/>
    </source>
</evidence>
<dbReference type="AlphaFoldDB" id="A0A2Z6ZZ09"/>